<dbReference type="CDD" id="cd08566">
    <property type="entry name" value="GDPD_AtGDE_like"/>
    <property type="match status" value="1"/>
</dbReference>
<evidence type="ECO:0000259" key="2">
    <source>
        <dbReference type="PROSITE" id="PS51704"/>
    </source>
</evidence>
<reference evidence="4" key="1">
    <citation type="journal article" date="2019" name="Int. J. Syst. Evol. Microbiol.">
        <title>The Global Catalogue of Microorganisms (GCM) 10K type strain sequencing project: providing services to taxonomists for standard genome sequencing and annotation.</title>
        <authorList>
            <consortium name="The Broad Institute Genomics Platform"/>
            <consortium name="The Broad Institute Genome Sequencing Center for Infectious Disease"/>
            <person name="Wu L."/>
            <person name="Ma J."/>
        </authorList>
    </citation>
    <scope>NUCLEOTIDE SEQUENCE [LARGE SCALE GENOMIC DNA]</scope>
    <source>
        <strain evidence="4">CECT 9128</strain>
    </source>
</reference>
<name>A0ABV8HBZ5_9FLAO</name>
<comment type="caution">
    <text evidence="3">The sequence shown here is derived from an EMBL/GenBank/DDBJ whole genome shotgun (WGS) entry which is preliminary data.</text>
</comment>
<keyword evidence="1" id="KW-0732">Signal</keyword>
<dbReference type="Pfam" id="PF03009">
    <property type="entry name" value="GDPD"/>
    <property type="match status" value="1"/>
</dbReference>
<dbReference type="InterPro" id="IPR017946">
    <property type="entry name" value="PLC-like_Pdiesterase_TIM-brl"/>
</dbReference>
<dbReference type="SUPFAM" id="SSF51695">
    <property type="entry name" value="PLC-like phosphodiesterases"/>
    <property type="match status" value="1"/>
</dbReference>
<dbReference type="EMBL" id="JBHSAS010000033">
    <property type="protein sequence ID" value="MFC4029460.1"/>
    <property type="molecule type" value="Genomic_DNA"/>
</dbReference>
<evidence type="ECO:0000256" key="1">
    <source>
        <dbReference type="SAM" id="SignalP"/>
    </source>
</evidence>
<evidence type="ECO:0000313" key="4">
    <source>
        <dbReference type="Proteomes" id="UP001595793"/>
    </source>
</evidence>
<dbReference type="PROSITE" id="PS51257">
    <property type="entry name" value="PROKAR_LIPOPROTEIN"/>
    <property type="match status" value="1"/>
</dbReference>
<proteinExistence type="predicted"/>
<dbReference type="Proteomes" id="UP001595793">
    <property type="component" value="Unassembled WGS sequence"/>
</dbReference>
<protein>
    <submittedName>
        <fullName evidence="3">Glycerophosphodiester phosphodiesterase family protein</fullName>
    </submittedName>
</protein>
<gene>
    <name evidence="3" type="ORF">ACFOS1_18730</name>
</gene>
<feature type="domain" description="GP-PDE" evidence="2">
    <location>
        <begin position="42"/>
        <end position="279"/>
    </location>
</feature>
<sequence>MKIFKLVIVGIFSFFISCAAPKISSNLKDTIEVFNDANSKMILVAAHRGAHLNNFENSIASTKKAIQIGVDIIEVDLRTTKDGHLVLMHDSKIDRTTTGNGEVEEMTLAEIRQYHLKSSSGKISEESVPTFEEFLKITKGKIMVDLDMKTDNVEGILTNVAKNAIDNEVLYFDNDYNQLNKIQNLKKSAQLMPRAYSYQMADSAITRFKPAVIHIDDKFYTSKVVELIKNNNAKIWINTLGKFDSEIREGEIENVMKKILKNGANIIQTDEPEKLLEFLKSKNLHN</sequence>
<evidence type="ECO:0000313" key="3">
    <source>
        <dbReference type="EMBL" id="MFC4029460.1"/>
    </source>
</evidence>
<organism evidence="3 4">
    <name type="scientific">Zunongwangia endophytica</name>
    <dbReference type="NCBI Taxonomy" id="1808945"/>
    <lineage>
        <taxon>Bacteria</taxon>
        <taxon>Pseudomonadati</taxon>
        <taxon>Bacteroidota</taxon>
        <taxon>Flavobacteriia</taxon>
        <taxon>Flavobacteriales</taxon>
        <taxon>Flavobacteriaceae</taxon>
        <taxon>Zunongwangia</taxon>
    </lineage>
</organism>
<dbReference type="PROSITE" id="PS51704">
    <property type="entry name" value="GP_PDE"/>
    <property type="match status" value="1"/>
</dbReference>
<dbReference type="RefSeq" id="WP_290230487.1">
    <property type="nucleotide sequence ID" value="NZ_JAUFPZ010000002.1"/>
</dbReference>
<accession>A0ABV8HBZ5</accession>
<feature type="chain" id="PRO_5045416693" evidence="1">
    <location>
        <begin position="20"/>
        <end position="286"/>
    </location>
</feature>
<dbReference type="PANTHER" id="PTHR46211:SF14">
    <property type="entry name" value="GLYCEROPHOSPHODIESTER PHOSPHODIESTERASE"/>
    <property type="match status" value="1"/>
</dbReference>
<keyword evidence="4" id="KW-1185">Reference proteome</keyword>
<dbReference type="PANTHER" id="PTHR46211">
    <property type="entry name" value="GLYCEROPHOSPHORYL DIESTER PHOSPHODIESTERASE"/>
    <property type="match status" value="1"/>
</dbReference>
<dbReference type="InterPro" id="IPR030395">
    <property type="entry name" value="GP_PDE_dom"/>
</dbReference>
<dbReference type="Gene3D" id="3.20.20.190">
    <property type="entry name" value="Phosphatidylinositol (PI) phosphodiesterase"/>
    <property type="match status" value="1"/>
</dbReference>
<feature type="signal peptide" evidence="1">
    <location>
        <begin position="1"/>
        <end position="19"/>
    </location>
</feature>